<keyword evidence="16" id="KW-1185">Reference proteome</keyword>
<organism evidence="15 16">
    <name type="scientific">Ramazzottius varieornatus</name>
    <name type="common">Water bear</name>
    <name type="synonym">Tardigrade</name>
    <dbReference type="NCBI Taxonomy" id="947166"/>
    <lineage>
        <taxon>Eukaryota</taxon>
        <taxon>Metazoa</taxon>
        <taxon>Ecdysozoa</taxon>
        <taxon>Tardigrada</taxon>
        <taxon>Eutardigrada</taxon>
        <taxon>Parachela</taxon>
        <taxon>Hypsibioidea</taxon>
        <taxon>Ramazzottiidae</taxon>
        <taxon>Ramazzottius</taxon>
    </lineage>
</organism>
<comment type="function">
    <text evidence="1">May be involved in transcriptional regulation.</text>
</comment>
<dbReference type="Proteomes" id="UP000186922">
    <property type="component" value="Unassembled WGS sequence"/>
</dbReference>
<gene>
    <name evidence="15" type="primary">RvY_11346</name>
    <name evidence="15" type="synonym">RvY_11346.1</name>
    <name evidence="15" type="ORF">RvY_11346-1</name>
</gene>
<comment type="subcellular location">
    <subcellularLocation>
        <location evidence="2">Nucleus</location>
    </subcellularLocation>
</comment>
<dbReference type="PANTHER" id="PTHR23235">
    <property type="entry name" value="KRUEPPEL-LIKE TRANSCRIPTION FACTOR"/>
    <property type="match status" value="1"/>
</dbReference>
<keyword evidence="8" id="KW-0805">Transcription regulation</keyword>
<feature type="region of interest" description="Disordered" evidence="13">
    <location>
        <begin position="73"/>
        <end position="96"/>
    </location>
</feature>
<accession>A0A1D1VL92</accession>
<sequence>MSPNTVSVRNNRKVASPRKMKALTPKRLLQLTVTDQDGRTLFHTRYTVQATLDEIKHLLHRDLYELARGRTENILGSDSPSPERSEPIDVEGEDEPMYPKVEPMSVDQPVDLSCPVTRASVIQRATSDRRPSEQFRQARLQSSRSTVSPPPVRSPIPYPPRKAYTRGGRLSPMGSPSYFERGMSPPSAPALVRPRGHGGSLFIYSPTEVEELAPPTPESTLYLPSTSSRFFRYDQPARLVDCITGYTPTPASESPTSLAADYEDKQTEGDARRSYACTFPDCHKMYKKSSHLKAHIRTHTGEKPYGCSWAGCDWRFARSDELTRHYRKHTGDKPFKCSCCDRAFARSDHLALHMKRHPEAVLPGTPSSAPSSSSLRELERRFEYSSSPVSLHSFSFHRQRHSPP</sequence>
<dbReference type="FunFam" id="3.30.160.60:FF:000018">
    <property type="entry name" value="Krueppel-like factor 15"/>
    <property type="match status" value="1"/>
</dbReference>
<dbReference type="GO" id="GO:0000981">
    <property type="term" value="F:DNA-binding transcription factor activity, RNA polymerase II-specific"/>
    <property type="evidence" value="ECO:0007669"/>
    <property type="project" value="TreeGrafter"/>
</dbReference>
<dbReference type="PROSITE" id="PS00028">
    <property type="entry name" value="ZINC_FINGER_C2H2_1"/>
    <property type="match status" value="3"/>
</dbReference>
<evidence type="ECO:0000256" key="5">
    <source>
        <dbReference type="ARBA" id="ARBA00022737"/>
    </source>
</evidence>
<keyword evidence="6 12" id="KW-0863">Zinc-finger</keyword>
<dbReference type="Pfam" id="PF00096">
    <property type="entry name" value="zf-C2H2"/>
    <property type="match status" value="3"/>
</dbReference>
<proteinExistence type="inferred from homology"/>
<evidence type="ECO:0000256" key="11">
    <source>
        <dbReference type="ARBA" id="ARBA00023242"/>
    </source>
</evidence>
<name>A0A1D1VL92_RAMVA</name>
<dbReference type="FunFam" id="3.30.160.60:FF:000624">
    <property type="entry name" value="zinc finger protein 697"/>
    <property type="match status" value="1"/>
</dbReference>
<evidence type="ECO:0000259" key="14">
    <source>
        <dbReference type="PROSITE" id="PS50157"/>
    </source>
</evidence>
<feature type="domain" description="C2H2-type" evidence="14">
    <location>
        <begin position="335"/>
        <end position="357"/>
    </location>
</feature>
<keyword evidence="11" id="KW-0539">Nucleus</keyword>
<dbReference type="GO" id="GO:0005634">
    <property type="term" value="C:nucleus"/>
    <property type="evidence" value="ECO:0007669"/>
    <property type="project" value="UniProtKB-SubCell"/>
</dbReference>
<dbReference type="FunFam" id="3.30.160.60:FF:000226">
    <property type="entry name" value="Zinc finger protein 236 variant"/>
    <property type="match status" value="1"/>
</dbReference>
<reference evidence="15 16" key="1">
    <citation type="journal article" date="2016" name="Nat. Commun.">
        <title>Extremotolerant tardigrade genome and improved radiotolerance of human cultured cells by tardigrade-unique protein.</title>
        <authorList>
            <person name="Hashimoto T."/>
            <person name="Horikawa D.D."/>
            <person name="Saito Y."/>
            <person name="Kuwahara H."/>
            <person name="Kozuka-Hata H."/>
            <person name="Shin-I T."/>
            <person name="Minakuchi Y."/>
            <person name="Ohishi K."/>
            <person name="Motoyama A."/>
            <person name="Aizu T."/>
            <person name="Enomoto A."/>
            <person name="Kondo K."/>
            <person name="Tanaka S."/>
            <person name="Hara Y."/>
            <person name="Koshikawa S."/>
            <person name="Sagara H."/>
            <person name="Miura T."/>
            <person name="Yokobori S."/>
            <person name="Miyagawa K."/>
            <person name="Suzuki Y."/>
            <person name="Kubo T."/>
            <person name="Oyama M."/>
            <person name="Kohara Y."/>
            <person name="Fujiyama A."/>
            <person name="Arakawa K."/>
            <person name="Katayama T."/>
            <person name="Toyoda A."/>
            <person name="Kunieda T."/>
        </authorList>
    </citation>
    <scope>NUCLEOTIDE SEQUENCE [LARGE SCALE GENOMIC DNA]</scope>
    <source>
        <strain evidence="15 16">YOKOZUNA-1</strain>
    </source>
</reference>
<dbReference type="Gene3D" id="3.30.160.60">
    <property type="entry name" value="Classic Zinc Finger"/>
    <property type="match status" value="3"/>
</dbReference>
<dbReference type="STRING" id="947166.A0A1D1VL92"/>
<dbReference type="SMART" id="SM00355">
    <property type="entry name" value="ZnF_C2H2"/>
    <property type="match status" value="3"/>
</dbReference>
<evidence type="ECO:0000256" key="7">
    <source>
        <dbReference type="ARBA" id="ARBA00022833"/>
    </source>
</evidence>
<dbReference type="PROSITE" id="PS50157">
    <property type="entry name" value="ZINC_FINGER_C2H2_2"/>
    <property type="match status" value="3"/>
</dbReference>
<comment type="similarity">
    <text evidence="3">Belongs to the krueppel C2H2-type zinc-finger protein family.</text>
</comment>
<keyword evidence="4" id="KW-0479">Metal-binding</keyword>
<protein>
    <recommendedName>
        <fullName evidence="14">C2H2-type domain-containing protein</fullName>
    </recommendedName>
</protein>
<feature type="compositionally biased region" description="Pro residues" evidence="13">
    <location>
        <begin position="148"/>
        <end position="160"/>
    </location>
</feature>
<evidence type="ECO:0000256" key="2">
    <source>
        <dbReference type="ARBA" id="ARBA00004123"/>
    </source>
</evidence>
<evidence type="ECO:0000256" key="13">
    <source>
        <dbReference type="SAM" id="MobiDB-lite"/>
    </source>
</evidence>
<dbReference type="PANTHER" id="PTHR23235:SF120">
    <property type="entry name" value="KRUPPEL-LIKE FACTOR 15"/>
    <property type="match status" value="1"/>
</dbReference>
<keyword evidence="10" id="KW-0804">Transcription</keyword>
<evidence type="ECO:0000313" key="16">
    <source>
        <dbReference type="Proteomes" id="UP000186922"/>
    </source>
</evidence>
<evidence type="ECO:0000256" key="6">
    <source>
        <dbReference type="ARBA" id="ARBA00022771"/>
    </source>
</evidence>
<evidence type="ECO:0000256" key="10">
    <source>
        <dbReference type="ARBA" id="ARBA00023163"/>
    </source>
</evidence>
<feature type="domain" description="C2H2-type" evidence="14">
    <location>
        <begin position="275"/>
        <end position="304"/>
    </location>
</feature>
<dbReference type="InterPro" id="IPR036236">
    <property type="entry name" value="Znf_C2H2_sf"/>
</dbReference>
<dbReference type="AlphaFoldDB" id="A0A1D1VL92"/>
<evidence type="ECO:0000256" key="4">
    <source>
        <dbReference type="ARBA" id="ARBA00022723"/>
    </source>
</evidence>
<dbReference type="GO" id="GO:0008270">
    <property type="term" value="F:zinc ion binding"/>
    <property type="evidence" value="ECO:0007669"/>
    <property type="project" value="UniProtKB-KW"/>
</dbReference>
<evidence type="ECO:0000256" key="8">
    <source>
        <dbReference type="ARBA" id="ARBA00023015"/>
    </source>
</evidence>
<dbReference type="EMBL" id="BDGG01000006">
    <property type="protein sequence ID" value="GAV00508.1"/>
    <property type="molecule type" value="Genomic_DNA"/>
</dbReference>
<evidence type="ECO:0000313" key="15">
    <source>
        <dbReference type="EMBL" id="GAV00508.1"/>
    </source>
</evidence>
<keyword evidence="7" id="KW-0862">Zinc</keyword>
<evidence type="ECO:0000256" key="9">
    <source>
        <dbReference type="ARBA" id="ARBA00023125"/>
    </source>
</evidence>
<evidence type="ECO:0000256" key="1">
    <source>
        <dbReference type="ARBA" id="ARBA00003767"/>
    </source>
</evidence>
<keyword evidence="9" id="KW-0238">DNA-binding</keyword>
<evidence type="ECO:0000256" key="3">
    <source>
        <dbReference type="ARBA" id="ARBA00006991"/>
    </source>
</evidence>
<feature type="domain" description="C2H2-type" evidence="14">
    <location>
        <begin position="305"/>
        <end position="334"/>
    </location>
</feature>
<feature type="region of interest" description="Disordered" evidence="13">
    <location>
        <begin position="122"/>
        <end position="169"/>
    </location>
</feature>
<dbReference type="GO" id="GO:0000978">
    <property type="term" value="F:RNA polymerase II cis-regulatory region sequence-specific DNA binding"/>
    <property type="evidence" value="ECO:0007669"/>
    <property type="project" value="TreeGrafter"/>
</dbReference>
<keyword evidence="5" id="KW-0677">Repeat</keyword>
<comment type="caution">
    <text evidence="15">The sequence shown here is derived from an EMBL/GenBank/DDBJ whole genome shotgun (WGS) entry which is preliminary data.</text>
</comment>
<dbReference type="SUPFAM" id="SSF57667">
    <property type="entry name" value="beta-beta-alpha zinc fingers"/>
    <property type="match status" value="2"/>
</dbReference>
<dbReference type="InterPro" id="IPR013087">
    <property type="entry name" value="Znf_C2H2_type"/>
</dbReference>
<evidence type="ECO:0000256" key="12">
    <source>
        <dbReference type="PROSITE-ProRule" id="PRU00042"/>
    </source>
</evidence>
<dbReference type="OrthoDB" id="4748970at2759"/>